<dbReference type="PANTHER" id="PTHR34180:SF1">
    <property type="entry name" value="BETA-ALANYL-DOPAMINE_CARCININE HYDROLASE"/>
    <property type="match status" value="1"/>
</dbReference>
<accession>A0A0T5ZX65</accession>
<dbReference type="InterPro" id="IPR047794">
    <property type="entry name" value="C45_proenzyme-like"/>
</dbReference>
<comment type="caution">
    <text evidence="2">The sequence shown here is derived from an EMBL/GenBank/DDBJ whole genome shotgun (WGS) entry which is preliminary data.</text>
</comment>
<protein>
    <recommendedName>
        <fullName evidence="1">Peptidase C45 hydrolase domain-containing protein</fullName>
    </recommendedName>
</protein>
<dbReference type="InterPro" id="IPR047801">
    <property type="entry name" value="Peptidase_C45"/>
</dbReference>
<dbReference type="Gene3D" id="3.60.60.10">
    <property type="entry name" value="Penicillin V Acylase, Chain A"/>
    <property type="match status" value="1"/>
</dbReference>
<reference evidence="2 3" key="1">
    <citation type="submission" date="2015-05" db="EMBL/GenBank/DDBJ databases">
        <title>Critical biogeochemical functions in the subsurface are associated with bacteria from new phyla and little studied lineages.</title>
        <authorList>
            <person name="Hug L.A."/>
            <person name="Thomas B.C."/>
            <person name="Sharon I."/>
            <person name="Brown C.T."/>
            <person name="Sharma R."/>
            <person name="Hettich R.L."/>
            <person name="Wilkins M.J."/>
            <person name="Williams K.H."/>
            <person name="Singh A."/>
            <person name="Banfield J.F."/>
        </authorList>
    </citation>
    <scope>NUCLEOTIDE SEQUENCE [LARGE SCALE GENOMIC DNA]</scope>
    <source>
        <strain evidence="2">CSP1-7</strain>
    </source>
</reference>
<evidence type="ECO:0000259" key="1">
    <source>
        <dbReference type="Pfam" id="PF03417"/>
    </source>
</evidence>
<organism evidence="2 3">
    <name type="scientific">candidate division WWE3 bacterium CSP1-7</name>
    <dbReference type="NCBI Taxonomy" id="1576480"/>
    <lineage>
        <taxon>Bacteria</taxon>
        <taxon>Katanobacteria</taxon>
    </lineage>
</organism>
<dbReference type="Proteomes" id="UP000051297">
    <property type="component" value="Unassembled WGS sequence"/>
</dbReference>
<dbReference type="AlphaFoldDB" id="A0A0T5ZX65"/>
<dbReference type="EMBL" id="LDXK01000003">
    <property type="protein sequence ID" value="KRT67395.1"/>
    <property type="molecule type" value="Genomic_DNA"/>
</dbReference>
<proteinExistence type="predicted"/>
<dbReference type="NCBIfam" id="NF040521">
    <property type="entry name" value="C45_proenzyme"/>
    <property type="match status" value="1"/>
</dbReference>
<sequence length="339" mass="37677">MNLIEVRGDHYEIGFQIGQATAVQIAKILPSKELSPGIEKRLNALFPLHRDAFPSLLSEIKGMANGSGQDYEKLLAWNLFESGLLGCTNVISLGDDGFLIHNEDGPARFRGLLTLVRAQLPSGKSFVSLQYPGMLLGNTVSVTSAGLALNVNTLWPERLANVGYSSNFLARALLEAQNLDEVPDILARHRPRIDAYHWFVYSRSEEKALSIEVLKDRESVVWLEEGTHFHTNHYLHADSQDEPQEDYPSSRARRERLPRFFKDLPTTRGRAPGASFVGSAAKERARLALSDHKGKWPICRHGGEDSLTLANASIDLNTLKMEIAEGPTCQIREYSEASV</sequence>
<evidence type="ECO:0000313" key="2">
    <source>
        <dbReference type="EMBL" id="KRT67395.1"/>
    </source>
</evidence>
<name>A0A0T5ZX65_UNCKA</name>
<gene>
    <name evidence="2" type="ORF">XU08_C0003G0069</name>
</gene>
<dbReference type="STRING" id="1576480.XU08_C0003G0069"/>
<dbReference type="Pfam" id="PF03417">
    <property type="entry name" value="AAT"/>
    <property type="match status" value="1"/>
</dbReference>
<evidence type="ECO:0000313" key="3">
    <source>
        <dbReference type="Proteomes" id="UP000051297"/>
    </source>
</evidence>
<dbReference type="InterPro" id="IPR005079">
    <property type="entry name" value="Peptidase_C45_hydrolase"/>
</dbReference>
<dbReference type="PANTHER" id="PTHR34180">
    <property type="entry name" value="PEPTIDASE C45"/>
    <property type="match status" value="1"/>
</dbReference>
<feature type="domain" description="Peptidase C45 hydrolase" evidence="1">
    <location>
        <begin position="95"/>
        <end position="326"/>
    </location>
</feature>